<reference evidence="1" key="1">
    <citation type="submission" date="2022-08" db="EMBL/GenBank/DDBJ databases">
        <title>Genome Sequence of Pycnoporus sanguineus.</title>
        <authorList>
            <person name="Buettner E."/>
        </authorList>
    </citation>
    <scope>NUCLEOTIDE SEQUENCE</scope>
    <source>
        <strain evidence="1">CG-C14</strain>
    </source>
</reference>
<sequence>MENDFDTVASFLHLPSIMTLATFATSLASSCIYDLLRGPASVRWRRVHLVVEDDVRQRPLVLVLRPKSCM</sequence>
<gene>
    <name evidence="1" type="ORF">NUW54_g14663</name>
</gene>
<dbReference type="EMBL" id="JANSHE010007774">
    <property type="protein sequence ID" value="KAJ2956507.1"/>
    <property type="molecule type" value="Genomic_DNA"/>
</dbReference>
<evidence type="ECO:0000313" key="1">
    <source>
        <dbReference type="EMBL" id="KAJ2956507.1"/>
    </source>
</evidence>
<name>A0ACC1MAX4_9APHY</name>
<keyword evidence="2" id="KW-1185">Reference proteome</keyword>
<evidence type="ECO:0000313" key="2">
    <source>
        <dbReference type="Proteomes" id="UP001144978"/>
    </source>
</evidence>
<accession>A0ACC1MAX4</accession>
<proteinExistence type="predicted"/>
<protein>
    <submittedName>
        <fullName evidence="1">Uncharacterized protein</fullName>
    </submittedName>
</protein>
<comment type="caution">
    <text evidence="1">The sequence shown here is derived from an EMBL/GenBank/DDBJ whole genome shotgun (WGS) entry which is preliminary data.</text>
</comment>
<dbReference type="Proteomes" id="UP001144978">
    <property type="component" value="Unassembled WGS sequence"/>
</dbReference>
<organism evidence="1 2">
    <name type="scientific">Trametes sanguinea</name>
    <dbReference type="NCBI Taxonomy" id="158606"/>
    <lineage>
        <taxon>Eukaryota</taxon>
        <taxon>Fungi</taxon>
        <taxon>Dikarya</taxon>
        <taxon>Basidiomycota</taxon>
        <taxon>Agaricomycotina</taxon>
        <taxon>Agaricomycetes</taxon>
        <taxon>Polyporales</taxon>
        <taxon>Polyporaceae</taxon>
        <taxon>Trametes</taxon>
    </lineage>
</organism>